<keyword evidence="3" id="KW-1185">Reference proteome</keyword>
<dbReference type="Pfam" id="PF01738">
    <property type="entry name" value="DLH"/>
    <property type="match status" value="1"/>
</dbReference>
<evidence type="ECO:0000259" key="1">
    <source>
        <dbReference type="Pfam" id="PF01738"/>
    </source>
</evidence>
<sequence length="271" mass="29316">MQPPPLSRYLLLLVIVLLAGCSATRSSEHATQGVEQDLAAAGLREADLGAASLMRAWYRSTPEAPSVWHIYVEGDGHAWRGAGQPSSNPTPRQPVAMRLALEDPHSHVAYLARPCQFLQPLPDGCHFSLWTTQRYGADVENQMLAALNAIAGGQSVRLIGFSGGAHLAQQLAQRHPNVELLISVAGNLDDASFAEHHRLPAPRTASPPSGTIPFYSLAGGNDDIVPPALARQQLARQAHGCHHLEVHPQAEHTGPWHLDWHSIEAFLEACQ</sequence>
<dbReference type="SUPFAM" id="SSF53474">
    <property type="entry name" value="alpha/beta-Hydrolases"/>
    <property type="match status" value="1"/>
</dbReference>
<proteinExistence type="predicted"/>
<dbReference type="GO" id="GO:0016787">
    <property type="term" value="F:hydrolase activity"/>
    <property type="evidence" value="ECO:0007669"/>
    <property type="project" value="InterPro"/>
</dbReference>
<dbReference type="RefSeq" id="WP_095619454.1">
    <property type="nucleotide sequence ID" value="NZ_NSKB01000001.1"/>
</dbReference>
<dbReference type="InterPro" id="IPR002925">
    <property type="entry name" value="Dienelactn_hydro"/>
</dbReference>
<dbReference type="AlphaFoldDB" id="A0A2A2F410"/>
<reference evidence="2 3" key="1">
    <citation type="submission" date="2017-08" db="EMBL/GenBank/DDBJ databases">
        <title>Halomonas alkalisoli sp. nov., isolated from saline alkaline soil.</title>
        <authorList>
            <person name="Wang D."/>
            <person name="Zhang G."/>
        </authorList>
    </citation>
    <scope>NUCLEOTIDE SEQUENCE [LARGE SCALE GENOMIC DNA]</scope>
    <source>
        <strain evidence="2 3">WRN001</strain>
    </source>
</reference>
<gene>
    <name evidence="2" type="ORF">CK498_03505</name>
</gene>
<dbReference type="EMBL" id="NSKB01000001">
    <property type="protein sequence ID" value="PAU79444.1"/>
    <property type="molecule type" value="Genomic_DNA"/>
</dbReference>
<evidence type="ECO:0000313" key="3">
    <source>
        <dbReference type="Proteomes" id="UP000217771"/>
    </source>
</evidence>
<protein>
    <recommendedName>
        <fullName evidence="1">Dienelactone hydrolase domain-containing protein</fullName>
    </recommendedName>
</protein>
<dbReference type="Proteomes" id="UP000217771">
    <property type="component" value="Unassembled WGS sequence"/>
</dbReference>
<organism evidence="2 3">
    <name type="scientific">Halomonas salipaludis</name>
    <dbReference type="NCBI Taxonomy" id="2032625"/>
    <lineage>
        <taxon>Bacteria</taxon>
        <taxon>Pseudomonadati</taxon>
        <taxon>Pseudomonadota</taxon>
        <taxon>Gammaproteobacteria</taxon>
        <taxon>Oceanospirillales</taxon>
        <taxon>Halomonadaceae</taxon>
        <taxon>Halomonas</taxon>
    </lineage>
</organism>
<accession>A0A2A2F410</accession>
<dbReference type="InterPro" id="IPR029058">
    <property type="entry name" value="AB_hydrolase_fold"/>
</dbReference>
<evidence type="ECO:0000313" key="2">
    <source>
        <dbReference type="EMBL" id="PAU79444.1"/>
    </source>
</evidence>
<dbReference type="OrthoDB" id="5451115at2"/>
<dbReference type="Gene3D" id="3.40.50.1820">
    <property type="entry name" value="alpha/beta hydrolase"/>
    <property type="match status" value="1"/>
</dbReference>
<feature type="domain" description="Dienelactone hydrolase" evidence="1">
    <location>
        <begin position="143"/>
        <end position="252"/>
    </location>
</feature>
<name>A0A2A2F410_9GAMM</name>
<comment type="caution">
    <text evidence="2">The sequence shown here is derived from an EMBL/GenBank/DDBJ whole genome shotgun (WGS) entry which is preliminary data.</text>
</comment>